<sequence>MQFSLDVFIPSTFISLHKSHAFPSYSFTRYKPPLHCADYVNEKNKEKDAEKESTENIFTEPKFVGATTNNLEQDGTRLVEAVEEATDDAGLEPKPEERSEDRAKSKEKKRKRSKEKKREKGKKNRSKKKHRATTFMAEEN</sequence>
<dbReference type="EMBL" id="JARKNE010000005">
    <property type="protein sequence ID" value="KAK5833287.1"/>
    <property type="molecule type" value="Genomic_DNA"/>
</dbReference>
<proteinExistence type="predicted"/>
<organism evidence="2 3">
    <name type="scientific">Gossypium arboreum</name>
    <name type="common">Tree cotton</name>
    <name type="synonym">Gossypium nanking</name>
    <dbReference type="NCBI Taxonomy" id="29729"/>
    <lineage>
        <taxon>Eukaryota</taxon>
        <taxon>Viridiplantae</taxon>
        <taxon>Streptophyta</taxon>
        <taxon>Embryophyta</taxon>
        <taxon>Tracheophyta</taxon>
        <taxon>Spermatophyta</taxon>
        <taxon>Magnoliopsida</taxon>
        <taxon>eudicotyledons</taxon>
        <taxon>Gunneridae</taxon>
        <taxon>Pentapetalae</taxon>
        <taxon>rosids</taxon>
        <taxon>malvids</taxon>
        <taxon>Malvales</taxon>
        <taxon>Malvaceae</taxon>
        <taxon>Malvoideae</taxon>
        <taxon>Gossypium</taxon>
    </lineage>
</organism>
<evidence type="ECO:0000313" key="2">
    <source>
        <dbReference type="EMBL" id="KAK5833287.1"/>
    </source>
</evidence>
<accession>A0ABR0Q2M0</accession>
<feature type="compositionally biased region" description="Basic and acidic residues" evidence="1">
    <location>
        <begin position="91"/>
        <end position="104"/>
    </location>
</feature>
<reference evidence="2 3" key="1">
    <citation type="submission" date="2023-03" db="EMBL/GenBank/DDBJ databases">
        <title>WGS of Gossypium arboreum.</title>
        <authorList>
            <person name="Yu D."/>
        </authorList>
    </citation>
    <scope>NUCLEOTIDE SEQUENCE [LARGE SCALE GENOMIC DNA]</scope>
    <source>
        <tissue evidence="2">Leaf</tissue>
    </source>
</reference>
<evidence type="ECO:0000256" key="1">
    <source>
        <dbReference type="SAM" id="MobiDB-lite"/>
    </source>
</evidence>
<gene>
    <name evidence="2" type="ORF">PVK06_017109</name>
</gene>
<feature type="region of interest" description="Disordered" evidence="1">
    <location>
        <begin position="82"/>
        <end position="140"/>
    </location>
</feature>
<protein>
    <submittedName>
        <fullName evidence="2">Uncharacterized protein</fullName>
    </submittedName>
</protein>
<name>A0ABR0Q2M0_GOSAR</name>
<comment type="caution">
    <text evidence="2">The sequence shown here is derived from an EMBL/GenBank/DDBJ whole genome shotgun (WGS) entry which is preliminary data.</text>
</comment>
<evidence type="ECO:0000313" key="3">
    <source>
        <dbReference type="Proteomes" id="UP001358586"/>
    </source>
</evidence>
<dbReference type="Proteomes" id="UP001358586">
    <property type="component" value="Chromosome 5"/>
</dbReference>
<feature type="compositionally biased region" description="Basic residues" evidence="1">
    <location>
        <begin position="105"/>
        <end position="132"/>
    </location>
</feature>
<keyword evidence="3" id="KW-1185">Reference proteome</keyword>